<evidence type="ECO:0000256" key="2">
    <source>
        <dbReference type="ARBA" id="ARBA00022741"/>
    </source>
</evidence>
<dbReference type="Proteomes" id="UP000609726">
    <property type="component" value="Unassembled WGS sequence"/>
</dbReference>
<dbReference type="Gene3D" id="3.40.50.300">
    <property type="entry name" value="P-loop containing nucleotide triphosphate hydrolases"/>
    <property type="match status" value="1"/>
</dbReference>
<dbReference type="RefSeq" id="WP_166874440.1">
    <property type="nucleotide sequence ID" value="NZ_WHJH01000010.1"/>
</dbReference>
<dbReference type="InterPro" id="IPR003959">
    <property type="entry name" value="ATPase_AAA_core"/>
</dbReference>
<sequence>MNHAATPCASLVELALEHLELRLRPLRRALCIAVAAQKDLNKALTRPDVKAYCITDPHVDQLIEQIGGPPARQVYGAARRLRDDEQQDEARLRARAAALGVALPLDSVAAAFALDSADVDTLLVCAASELHRAYARIFAFIQDDVARLLPGIDLLSALTSESEAQWMARRVALSTNGTLRRVGLLVADQVTGPELAHGCRLAPRALQALTDPRRDWRDLFCDASLVPIAPALLPECFGEAPLLAELARALGSGTANLIGIWGEPATPVDDAVKAVAQAAGRPLRRWLPDMDLAAALALAADTDSVLWVETRRLQDEAHPQLAEQVAAQLEHCAIAVIISGEHAWRPTGVLGFRRYLEANLAAPTADMCARQWQRQLPALAPGAARDLAARYRMSVSEQLAVAQVARTQGSQAAGVGDACRMVAQKNAGRFARAVVPRRGPDDLILPDSLRNQVLEIPRFYRALARVNESWGFGRLMSGGGLKALFTGDSGTGKTLAAEVIARELDLPLLKIDLAQLVSKWVGETEKNIDAAFREAEASHAILFFDEADTLFGKRGEIQQGSDRYAALEVGFLLQRVESFGGLAVLASNQRDEIDPAFIRRFHMLLHFPRPQVAERLRLWARAFPADAPLQPGLDLSSLANIDLTGAGIVSAGHTAALIAVDAGSQYITAQHLGAAIARQFHREARILAPADLARFRGTVGAATASPPR</sequence>
<dbReference type="SUPFAM" id="SSF52540">
    <property type="entry name" value="P-loop containing nucleoside triphosphate hydrolases"/>
    <property type="match status" value="1"/>
</dbReference>
<feature type="domain" description="AAA+ ATPase" evidence="4">
    <location>
        <begin position="479"/>
        <end position="611"/>
    </location>
</feature>
<keyword evidence="3" id="KW-0067">ATP-binding</keyword>
<gene>
    <name evidence="5" type="ORF">F2P45_11445</name>
</gene>
<evidence type="ECO:0000313" key="5">
    <source>
        <dbReference type="EMBL" id="NHZ89622.1"/>
    </source>
</evidence>
<dbReference type="InterPro" id="IPR050221">
    <property type="entry name" value="26S_Proteasome_ATPase"/>
</dbReference>
<evidence type="ECO:0000256" key="3">
    <source>
        <dbReference type="ARBA" id="ARBA00022840"/>
    </source>
</evidence>
<evidence type="ECO:0000259" key="4">
    <source>
        <dbReference type="SMART" id="SM00382"/>
    </source>
</evidence>
<dbReference type="SMART" id="SM00382">
    <property type="entry name" value="AAA"/>
    <property type="match status" value="1"/>
</dbReference>
<dbReference type="InterPro" id="IPR054472">
    <property type="entry name" value="WHD"/>
</dbReference>
<dbReference type="EMBL" id="WHJH01000010">
    <property type="protein sequence ID" value="NHZ89622.1"/>
    <property type="molecule type" value="Genomic_DNA"/>
</dbReference>
<dbReference type="PANTHER" id="PTHR23073">
    <property type="entry name" value="26S PROTEASOME REGULATORY SUBUNIT"/>
    <property type="match status" value="1"/>
</dbReference>
<proteinExistence type="inferred from homology"/>
<dbReference type="CDD" id="cd19481">
    <property type="entry name" value="RecA-like_protease"/>
    <property type="match status" value="1"/>
</dbReference>
<reference evidence="5 6" key="1">
    <citation type="submission" date="2019-10" db="EMBL/GenBank/DDBJ databases">
        <title>Taxonomy of Antarctic Massilia spp.: description of Massilia rubra sp. nov., Massilia aquatica sp. nov., Massilia mucilaginosa sp. nov., Massilia frigida sp. nov. isolated from streams, lakes and regoliths.</title>
        <authorList>
            <person name="Holochova P."/>
            <person name="Sedlacek I."/>
            <person name="Kralova S."/>
            <person name="Maslanova I."/>
            <person name="Busse H.-J."/>
            <person name="Stankova E."/>
            <person name="Vrbovska V."/>
            <person name="Kovarovic V."/>
            <person name="Bartak M."/>
            <person name="Svec P."/>
            <person name="Pantucek R."/>
        </authorList>
    </citation>
    <scope>NUCLEOTIDE SEQUENCE [LARGE SCALE GENOMIC DNA]</scope>
    <source>
        <strain evidence="5 6">CCM 8733</strain>
    </source>
</reference>
<protein>
    <submittedName>
        <fullName evidence="5">AAA family ATPase</fullName>
    </submittedName>
</protein>
<comment type="caution">
    <text evidence="5">The sequence shown here is derived from an EMBL/GenBank/DDBJ whole genome shotgun (WGS) entry which is preliminary data.</text>
</comment>
<dbReference type="Pfam" id="PF22977">
    <property type="entry name" value="WHD"/>
    <property type="match status" value="1"/>
</dbReference>
<keyword evidence="6" id="KW-1185">Reference proteome</keyword>
<evidence type="ECO:0000313" key="6">
    <source>
        <dbReference type="Proteomes" id="UP000609726"/>
    </source>
</evidence>
<dbReference type="Pfam" id="PF00004">
    <property type="entry name" value="AAA"/>
    <property type="match status" value="1"/>
</dbReference>
<dbReference type="InterPro" id="IPR027417">
    <property type="entry name" value="P-loop_NTPase"/>
</dbReference>
<dbReference type="InterPro" id="IPR003593">
    <property type="entry name" value="AAA+_ATPase"/>
</dbReference>
<accession>A0ABX0NSR1</accession>
<comment type="similarity">
    <text evidence="1">Belongs to the AAA ATPase family.</text>
</comment>
<evidence type="ECO:0000256" key="1">
    <source>
        <dbReference type="ARBA" id="ARBA00006914"/>
    </source>
</evidence>
<name>A0ABX0NSR1_9BURK</name>
<organism evidence="5 6">
    <name type="scientific">Massilia mucilaginosa</name>
    <dbReference type="NCBI Taxonomy" id="2609282"/>
    <lineage>
        <taxon>Bacteria</taxon>
        <taxon>Pseudomonadati</taxon>
        <taxon>Pseudomonadota</taxon>
        <taxon>Betaproteobacteria</taxon>
        <taxon>Burkholderiales</taxon>
        <taxon>Oxalobacteraceae</taxon>
        <taxon>Telluria group</taxon>
        <taxon>Massilia</taxon>
    </lineage>
</organism>
<keyword evidence="2" id="KW-0547">Nucleotide-binding</keyword>